<dbReference type="Pfam" id="PF04191">
    <property type="entry name" value="PEMT"/>
    <property type="match status" value="1"/>
</dbReference>
<comment type="caution">
    <text evidence="6">The sequence shown here is derived from an EMBL/GenBank/DDBJ whole genome shotgun (WGS) entry which is preliminary data.</text>
</comment>
<dbReference type="PANTHER" id="PTHR43847:SF1">
    <property type="entry name" value="BLL3993 PROTEIN"/>
    <property type="match status" value="1"/>
</dbReference>
<dbReference type="AlphaFoldDB" id="A0A9X2P6Z6"/>
<evidence type="ECO:0000256" key="2">
    <source>
        <dbReference type="ARBA" id="ARBA00022692"/>
    </source>
</evidence>
<name>A0A9X2P6Z6_9BACT</name>
<keyword evidence="3 5" id="KW-1133">Transmembrane helix</keyword>
<comment type="subcellular location">
    <subcellularLocation>
        <location evidence="1">Endomembrane system</location>
        <topology evidence="1">Multi-pass membrane protein</topology>
    </subcellularLocation>
</comment>
<dbReference type="RefSeq" id="WP_258422176.1">
    <property type="nucleotide sequence ID" value="NZ_JANAEZ010000007.1"/>
</dbReference>
<sequence length="197" mass="22878">MPYLILVILWVLFYYLHSLLASLNIKRKIKGWMGRLYIWYRLLYSVFSTVFIFGILAFGTSFDQTDLLVKTSALTYIGYMLASFGTIIVVKSFKAFSKSEFIGINPHDDLVQIEEFVSSGIHSYVRHPIYSGTLLIFLGFFFFEPTLSSAVHFGMLVMYLPFGIYFEEKKLIEIYGSKYKRYQDEVSALIPLKKKKV</sequence>
<dbReference type="Gene3D" id="1.20.120.1630">
    <property type="match status" value="1"/>
</dbReference>
<dbReference type="InterPro" id="IPR007318">
    <property type="entry name" value="Phopholipid_MeTrfase"/>
</dbReference>
<evidence type="ECO:0000313" key="7">
    <source>
        <dbReference type="Proteomes" id="UP001142175"/>
    </source>
</evidence>
<dbReference type="GO" id="GO:0012505">
    <property type="term" value="C:endomembrane system"/>
    <property type="evidence" value="ECO:0007669"/>
    <property type="project" value="UniProtKB-SubCell"/>
</dbReference>
<evidence type="ECO:0000256" key="1">
    <source>
        <dbReference type="ARBA" id="ARBA00004127"/>
    </source>
</evidence>
<keyword evidence="4 5" id="KW-0472">Membrane</keyword>
<evidence type="ECO:0000313" key="6">
    <source>
        <dbReference type="EMBL" id="MCR9014294.1"/>
    </source>
</evidence>
<dbReference type="EMBL" id="JANSUY010000002">
    <property type="protein sequence ID" value="MCR9014294.1"/>
    <property type="molecule type" value="Genomic_DNA"/>
</dbReference>
<accession>A0A9X2P6Z6</accession>
<evidence type="ECO:0000256" key="3">
    <source>
        <dbReference type="ARBA" id="ARBA00022989"/>
    </source>
</evidence>
<protein>
    <submittedName>
        <fullName evidence="6">Isoprenylcysteine carboxylmethyltransferase family protein</fullName>
    </submittedName>
</protein>
<evidence type="ECO:0000256" key="5">
    <source>
        <dbReference type="SAM" id="Phobius"/>
    </source>
</evidence>
<reference evidence="6" key="1">
    <citation type="submission" date="2022-08" db="EMBL/GenBank/DDBJ databases">
        <authorList>
            <person name="Zhang D."/>
        </authorList>
    </citation>
    <scope>NUCLEOTIDE SEQUENCE</scope>
    <source>
        <strain evidence="6">XJ19-11</strain>
    </source>
</reference>
<keyword evidence="2 5" id="KW-0812">Transmembrane</keyword>
<evidence type="ECO:0000256" key="4">
    <source>
        <dbReference type="ARBA" id="ARBA00023136"/>
    </source>
</evidence>
<dbReference type="InterPro" id="IPR052527">
    <property type="entry name" value="Metal_cation-efflux_comp"/>
</dbReference>
<feature type="transmembrane region" description="Helical" evidence="5">
    <location>
        <begin position="37"/>
        <end position="61"/>
    </location>
</feature>
<gene>
    <name evidence="6" type="ORF">NU887_04560</name>
</gene>
<organism evidence="6 7">
    <name type="scientific">Aquiflexum gelatinilyticum</name>
    <dbReference type="NCBI Taxonomy" id="2961943"/>
    <lineage>
        <taxon>Bacteria</taxon>
        <taxon>Pseudomonadati</taxon>
        <taxon>Bacteroidota</taxon>
        <taxon>Cytophagia</taxon>
        <taxon>Cytophagales</taxon>
        <taxon>Cyclobacteriaceae</taxon>
        <taxon>Aquiflexum</taxon>
    </lineage>
</organism>
<feature type="transmembrane region" description="Helical" evidence="5">
    <location>
        <begin position="6"/>
        <end position="25"/>
    </location>
</feature>
<keyword evidence="7" id="KW-1185">Reference proteome</keyword>
<dbReference type="PANTHER" id="PTHR43847">
    <property type="entry name" value="BLL3993 PROTEIN"/>
    <property type="match status" value="1"/>
</dbReference>
<proteinExistence type="predicted"/>
<dbReference type="Proteomes" id="UP001142175">
    <property type="component" value="Unassembled WGS sequence"/>
</dbReference>
<feature type="transmembrane region" description="Helical" evidence="5">
    <location>
        <begin position="73"/>
        <end position="90"/>
    </location>
</feature>